<dbReference type="AlphaFoldDB" id="A0A9P6VDP4"/>
<evidence type="ECO:0000256" key="2">
    <source>
        <dbReference type="ARBA" id="ARBA00022723"/>
    </source>
</evidence>
<dbReference type="InterPro" id="IPR045054">
    <property type="entry name" value="P4HA-like"/>
</dbReference>
<dbReference type="SMART" id="SM00702">
    <property type="entry name" value="P4Hc"/>
    <property type="match status" value="1"/>
</dbReference>
<feature type="domain" description="Prolyl 4-hydroxylase alpha subunit" evidence="7">
    <location>
        <begin position="25"/>
        <end position="200"/>
    </location>
</feature>
<keyword evidence="4" id="KW-0560">Oxidoreductase</keyword>
<reference evidence="8" key="1">
    <citation type="submission" date="2019-07" db="EMBL/GenBank/DDBJ databases">
        <title>Hyphodiscus hymeniophilus genome sequencing and assembly.</title>
        <authorList>
            <person name="Kramer G."/>
            <person name="Nodwell J."/>
        </authorList>
    </citation>
    <scope>NUCLEOTIDE SEQUENCE</scope>
    <source>
        <strain evidence="8">ATCC 34498</strain>
    </source>
</reference>
<name>A0A9P6VDP4_9HELO</name>
<evidence type="ECO:0000313" key="8">
    <source>
        <dbReference type="EMBL" id="KAG0645410.1"/>
    </source>
</evidence>
<dbReference type="GO" id="GO:0005783">
    <property type="term" value="C:endoplasmic reticulum"/>
    <property type="evidence" value="ECO:0007669"/>
    <property type="project" value="TreeGrafter"/>
</dbReference>
<dbReference type="InterPro" id="IPR044862">
    <property type="entry name" value="Pro_4_hyd_alph_FE2OG_OXY"/>
</dbReference>
<accession>A0A9P6VDP4</accession>
<evidence type="ECO:0000256" key="6">
    <source>
        <dbReference type="PROSITE-ProRule" id="PRU00339"/>
    </source>
</evidence>
<dbReference type="Gene3D" id="2.60.120.620">
    <property type="entry name" value="q2cbj1_9rhob like domain"/>
    <property type="match status" value="1"/>
</dbReference>
<keyword evidence="3" id="KW-0223">Dioxygenase</keyword>
<dbReference type="GO" id="GO:0031418">
    <property type="term" value="F:L-ascorbic acid binding"/>
    <property type="evidence" value="ECO:0007669"/>
    <property type="project" value="InterPro"/>
</dbReference>
<keyword evidence="9" id="KW-1185">Reference proteome</keyword>
<dbReference type="OrthoDB" id="69177at2759"/>
<dbReference type="InterPro" id="IPR006620">
    <property type="entry name" value="Pro_4_hyd_alph"/>
</dbReference>
<dbReference type="InterPro" id="IPR019734">
    <property type="entry name" value="TPR_rpt"/>
</dbReference>
<organism evidence="8 9">
    <name type="scientific">Hyphodiscus hymeniophilus</name>
    <dbReference type="NCBI Taxonomy" id="353542"/>
    <lineage>
        <taxon>Eukaryota</taxon>
        <taxon>Fungi</taxon>
        <taxon>Dikarya</taxon>
        <taxon>Ascomycota</taxon>
        <taxon>Pezizomycotina</taxon>
        <taxon>Leotiomycetes</taxon>
        <taxon>Helotiales</taxon>
        <taxon>Hyphodiscaceae</taxon>
        <taxon>Hyphodiscus</taxon>
    </lineage>
</organism>
<dbReference type="PANTHER" id="PTHR10869">
    <property type="entry name" value="PROLYL 4-HYDROXYLASE ALPHA SUBUNIT"/>
    <property type="match status" value="1"/>
</dbReference>
<sequence>MSETPQPTLTNLSLSHPSLTPPPSHFVHQIHNLLSTQECLSLILSHKNLIASNVTPTTIRTREAFTDYALATLLWSRLPFYHDTKILDEANHSWFAVGLNERFRLCRYEKGGKFSPHMDGRFMRTVDEQSWMAVNIYLNTVPLHCGGATRILLELGEGREEVLGSVQPTMGMASVFRDNLWHDGAELLSGEKYLLRTDIMYRREVPFNFESLCSEFDDEGSGRKAMALAVALEDSGNYEEAMKWYKKAFRLAPELERNS</sequence>
<keyword evidence="6" id="KW-0802">TPR repeat</keyword>
<evidence type="ECO:0000256" key="1">
    <source>
        <dbReference type="ARBA" id="ARBA00001961"/>
    </source>
</evidence>
<comment type="caution">
    <text evidence="8">The sequence shown here is derived from an EMBL/GenBank/DDBJ whole genome shotgun (WGS) entry which is preliminary data.</text>
</comment>
<dbReference type="PROSITE" id="PS50005">
    <property type="entry name" value="TPR"/>
    <property type="match status" value="1"/>
</dbReference>
<dbReference type="EMBL" id="VNKQ01000019">
    <property type="protein sequence ID" value="KAG0645410.1"/>
    <property type="molecule type" value="Genomic_DNA"/>
</dbReference>
<evidence type="ECO:0000256" key="3">
    <source>
        <dbReference type="ARBA" id="ARBA00022964"/>
    </source>
</evidence>
<feature type="repeat" description="TPR" evidence="6">
    <location>
        <begin position="222"/>
        <end position="255"/>
    </location>
</feature>
<dbReference type="PANTHER" id="PTHR10869:SF246">
    <property type="entry name" value="TRANSMEMBRANE PROLYL 4-HYDROXYLASE"/>
    <property type="match status" value="1"/>
</dbReference>
<protein>
    <recommendedName>
        <fullName evidence="7">Prolyl 4-hydroxylase alpha subunit domain-containing protein</fullName>
    </recommendedName>
</protein>
<dbReference type="Pfam" id="PF13640">
    <property type="entry name" value="2OG-FeII_Oxy_3"/>
    <property type="match status" value="1"/>
</dbReference>
<evidence type="ECO:0000259" key="7">
    <source>
        <dbReference type="SMART" id="SM00702"/>
    </source>
</evidence>
<evidence type="ECO:0000256" key="4">
    <source>
        <dbReference type="ARBA" id="ARBA00023002"/>
    </source>
</evidence>
<evidence type="ECO:0000313" key="9">
    <source>
        <dbReference type="Proteomes" id="UP000785200"/>
    </source>
</evidence>
<proteinExistence type="predicted"/>
<dbReference type="GO" id="GO:0004656">
    <property type="term" value="F:procollagen-proline 4-dioxygenase activity"/>
    <property type="evidence" value="ECO:0007669"/>
    <property type="project" value="TreeGrafter"/>
</dbReference>
<evidence type="ECO:0000256" key="5">
    <source>
        <dbReference type="ARBA" id="ARBA00023004"/>
    </source>
</evidence>
<dbReference type="Proteomes" id="UP000785200">
    <property type="component" value="Unassembled WGS sequence"/>
</dbReference>
<gene>
    <name evidence="8" type="ORF">D0Z07_8955</name>
</gene>
<keyword evidence="5" id="KW-0408">Iron</keyword>
<comment type="cofactor">
    <cofactor evidence="1">
        <name>L-ascorbate</name>
        <dbReference type="ChEBI" id="CHEBI:38290"/>
    </cofactor>
</comment>
<keyword evidence="2" id="KW-0479">Metal-binding</keyword>
<dbReference type="GO" id="GO:0005506">
    <property type="term" value="F:iron ion binding"/>
    <property type="evidence" value="ECO:0007669"/>
    <property type="project" value="InterPro"/>
</dbReference>